<feature type="domain" description="CMP/dCMP-type deaminase" evidence="11">
    <location>
        <begin position="160"/>
        <end position="288"/>
    </location>
</feature>
<evidence type="ECO:0000256" key="2">
    <source>
        <dbReference type="ARBA" id="ARBA00006576"/>
    </source>
</evidence>
<evidence type="ECO:0000259" key="11">
    <source>
        <dbReference type="PROSITE" id="PS51747"/>
    </source>
</evidence>
<evidence type="ECO:0000256" key="4">
    <source>
        <dbReference type="ARBA" id="ARBA00022727"/>
    </source>
</evidence>
<name>A0A383VKS8_TETOB</name>
<dbReference type="PANTHER" id="PTHR11086:SF18">
    <property type="entry name" value="DEOXYCYTIDYLATE DEAMINASE"/>
    <property type="match status" value="1"/>
</dbReference>
<protein>
    <recommendedName>
        <fullName evidence="8">dCMP deaminase</fullName>
        <ecNumber evidence="7">3.5.4.12</ecNumber>
    </recommendedName>
    <alternativeName>
        <fullName evidence="8">dCMP deaminase</fullName>
    </alternativeName>
</protein>
<evidence type="ECO:0000313" key="12">
    <source>
        <dbReference type="EMBL" id="SZX65533.1"/>
    </source>
</evidence>
<dbReference type="Gene3D" id="3.40.140.10">
    <property type="entry name" value="Cytidine Deaminase, domain 2"/>
    <property type="match status" value="1"/>
</dbReference>
<keyword evidence="3" id="KW-0479">Metal-binding</keyword>
<feature type="transmembrane region" description="Helical" evidence="10">
    <location>
        <begin position="7"/>
        <end position="32"/>
    </location>
</feature>
<dbReference type="EMBL" id="FNXT01000650">
    <property type="protein sequence ID" value="SZX65533.1"/>
    <property type="molecule type" value="Genomic_DNA"/>
</dbReference>
<dbReference type="Proteomes" id="UP000256970">
    <property type="component" value="Unassembled WGS sequence"/>
</dbReference>
<dbReference type="GO" id="GO:0008270">
    <property type="term" value="F:zinc ion binding"/>
    <property type="evidence" value="ECO:0007669"/>
    <property type="project" value="InterPro"/>
</dbReference>
<feature type="region of interest" description="Disordered" evidence="9">
    <location>
        <begin position="77"/>
        <end position="128"/>
    </location>
</feature>
<dbReference type="PROSITE" id="PS51257">
    <property type="entry name" value="PROKAR_LIPOPROTEIN"/>
    <property type="match status" value="1"/>
</dbReference>
<organism evidence="12 13">
    <name type="scientific">Tetradesmus obliquus</name>
    <name type="common">Green alga</name>
    <name type="synonym">Acutodesmus obliquus</name>
    <dbReference type="NCBI Taxonomy" id="3088"/>
    <lineage>
        <taxon>Eukaryota</taxon>
        <taxon>Viridiplantae</taxon>
        <taxon>Chlorophyta</taxon>
        <taxon>core chlorophytes</taxon>
        <taxon>Chlorophyceae</taxon>
        <taxon>CS clade</taxon>
        <taxon>Sphaeropleales</taxon>
        <taxon>Scenedesmaceae</taxon>
        <taxon>Tetradesmus</taxon>
    </lineage>
</organism>
<dbReference type="InterPro" id="IPR035105">
    <property type="entry name" value="Deoxycytidylate_deaminase_dom"/>
</dbReference>
<evidence type="ECO:0000256" key="7">
    <source>
        <dbReference type="ARBA" id="ARBA00038938"/>
    </source>
</evidence>
<dbReference type="FunFam" id="3.40.140.10:FF:000021">
    <property type="entry name" value="Deoxycytidylate deaminase"/>
    <property type="match status" value="1"/>
</dbReference>
<evidence type="ECO:0000256" key="1">
    <source>
        <dbReference type="ARBA" id="ARBA00001947"/>
    </source>
</evidence>
<gene>
    <name evidence="12" type="ORF">BQ4739_LOCUS6014</name>
</gene>
<reference evidence="12 13" key="1">
    <citation type="submission" date="2016-10" db="EMBL/GenBank/DDBJ databases">
        <authorList>
            <person name="Cai Z."/>
        </authorList>
    </citation>
    <scope>NUCLEOTIDE SEQUENCE [LARGE SCALE GENOMIC DNA]</scope>
</reference>
<dbReference type="InterPro" id="IPR016193">
    <property type="entry name" value="Cytidine_deaminase-like"/>
</dbReference>
<evidence type="ECO:0000256" key="9">
    <source>
        <dbReference type="SAM" id="MobiDB-lite"/>
    </source>
</evidence>
<dbReference type="STRING" id="3088.A0A383VKS8"/>
<dbReference type="PROSITE" id="PS00903">
    <property type="entry name" value="CYT_DCMP_DEAMINASES_1"/>
    <property type="match status" value="1"/>
</dbReference>
<evidence type="ECO:0000256" key="8">
    <source>
        <dbReference type="ARBA" id="ARBA00041763"/>
    </source>
</evidence>
<dbReference type="GO" id="GO:0004132">
    <property type="term" value="F:dCMP deaminase activity"/>
    <property type="evidence" value="ECO:0007669"/>
    <property type="project" value="UniProtKB-EC"/>
</dbReference>
<keyword evidence="10" id="KW-0812">Transmembrane</keyword>
<dbReference type="InterPro" id="IPR002125">
    <property type="entry name" value="CMP_dCMP_dom"/>
</dbReference>
<comment type="cofactor">
    <cofactor evidence="1">
        <name>Zn(2+)</name>
        <dbReference type="ChEBI" id="CHEBI:29105"/>
    </cofactor>
</comment>
<dbReference type="AlphaFoldDB" id="A0A383VKS8"/>
<proteinExistence type="inferred from homology"/>
<keyword evidence="10" id="KW-1133">Transmembrane helix</keyword>
<evidence type="ECO:0000256" key="5">
    <source>
        <dbReference type="ARBA" id="ARBA00022801"/>
    </source>
</evidence>
<evidence type="ECO:0000313" key="13">
    <source>
        <dbReference type="Proteomes" id="UP000256970"/>
    </source>
</evidence>
<dbReference type="PROSITE" id="PS51747">
    <property type="entry name" value="CYT_DCMP_DEAMINASES_2"/>
    <property type="match status" value="1"/>
</dbReference>
<evidence type="ECO:0000256" key="6">
    <source>
        <dbReference type="ARBA" id="ARBA00022833"/>
    </source>
</evidence>
<evidence type="ECO:0000256" key="10">
    <source>
        <dbReference type="SAM" id="Phobius"/>
    </source>
</evidence>
<keyword evidence="4" id="KW-0545">Nucleotide biosynthesis</keyword>
<dbReference type="InterPro" id="IPR016192">
    <property type="entry name" value="APOBEC/CMP_deaminase_Zn-bd"/>
</dbReference>
<keyword evidence="10" id="KW-0472">Membrane</keyword>
<keyword evidence="5" id="KW-0378">Hydrolase</keyword>
<dbReference type="SUPFAM" id="SSF53927">
    <property type="entry name" value="Cytidine deaminase-like"/>
    <property type="match status" value="1"/>
</dbReference>
<accession>A0A383VKS8</accession>
<dbReference type="GO" id="GO:0005737">
    <property type="term" value="C:cytoplasm"/>
    <property type="evidence" value="ECO:0007669"/>
    <property type="project" value="TreeGrafter"/>
</dbReference>
<keyword evidence="6" id="KW-0862">Zinc</keyword>
<dbReference type="PANTHER" id="PTHR11086">
    <property type="entry name" value="DEOXYCYTIDYLATE DEAMINASE-RELATED"/>
    <property type="match status" value="1"/>
</dbReference>
<feature type="compositionally biased region" description="Low complexity" evidence="9">
    <location>
        <begin position="97"/>
        <end position="128"/>
    </location>
</feature>
<evidence type="ECO:0000256" key="3">
    <source>
        <dbReference type="ARBA" id="ARBA00022723"/>
    </source>
</evidence>
<sequence length="408" mass="44385">MADGGRLSIVALVASTAAISCTITGLAAAYLIPRYLQQLQHQEQQQEQQKLQLQQHLLARMQCDDVSTSTFEAAVQARASCSTPEPSLPGVPDHQQDQLQQHQQHQQHLYQAQQRSQEQQQQLQQQQQQGATADVALFSPINPQKRPDPYDVRARHTYLSWDDYFMAVAFLSAERSKDPNKQVGACIVNDENIILSIGYNGFPRGCADSRLPWAKRAESGSILDTKYPYVVHAEANALLNKNQAHVTGARIYVTLFPCNECAKLLIQAGIREVVYHEAKLEPTGKRPGTMEEAAAEEAAADALEEADSGCGSGSSSHCCGDSGCGSSTACGMDAAVSAADQQCSTQPSSSYQQAKQQKKKQAFSVGATADLDASYVASQRLLMMAGVKLRQHTLQRSIHLGQHGSSSR</sequence>
<comment type="similarity">
    <text evidence="2">Belongs to the cytidine and deoxycytidylate deaminase family.</text>
</comment>
<keyword evidence="13" id="KW-1185">Reference proteome</keyword>
<dbReference type="Pfam" id="PF00383">
    <property type="entry name" value="dCMP_cyt_deam_1"/>
    <property type="match status" value="1"/>
</dbReference>
<dbReference type="GO" id="GO:0009165">
    <property type="term" value="P:nucleotide biosynthetic process"/>
    <property type="evidence" value="ECO:0007669"/>
    <property type="project" value="UniProtKB-KW"/>
</dbReference>
<dbReference type="EC" id="3.5.4.12" evidence="7"/>
<dbReference type="CDD" id="cd01286">
    <property type="entry name" value="deoxycytidylate_deaminase"/>
    <property type="match status" value="1"/>
</dbReference>
<dbReference type="InterPro" id="IPR015517">
    <property type="entry name" value="dCMP_deaminase-rel"/>
</dbReference>